<evidence type="ECO:0000313" key="2">
    <source>
        <dbReference type="Proteomes" id="UP000011971"/>
    </source>
</evidence>
<dbReference type="Pfam" id="PF11994">
    <property type="entry name" value="DUF3489"/>
    <property type="match status" value="1"/>
</dbReference>
<gene>
    <name evidence="1" type="ORF">D584_01383</name>
</gene>
<reference evidence="1 2" key="1">
    <citation type="journal article" date="2013" name="Gut Pathog.">
        <title>Draft genome of Ochrobactrum intermedium strain M86 isolated from non-ulcer dyspeptic individual from India.</title>
        <authorList>
            <person name="Kulkarni G."/>
            <person name="Dhotre D."/>
            <person name="Dharne M."/>
            <person name="Shetty S."/>
            <person name="Chowdhury S."/>
            <person name="Misra V."/>
            <person name="Misra S."/>
            <person name="Patole M."/>
            <person name="Shouche Y."/>
        </authorList>
    </citation>
    <scope>NUCLEOTIDE SEQUENCE [LARGE SCALE GENOMIC DNA]</scope>
    <source>
        <strain evidence="1 2">M86</strain>
    </source>
</reference>
<sequence length="186" mass="19674">MTALTSTEVSKLTAIVTGGGFRRAATRADAVNRFQKVCAEANIASPQVFLEKTYEQASTELSAAVSSARLIDTAPESAVEELADSNVVSISSASRKAAVELAVASAPKKEPKAKAPKEPTKREIMLDMVCSPEGATEDEICKRIGWKACLVTLKRAATAAGVTLRAEKQKGQKSRYFGTRPEGAVA</sequence>
<dbReference type="AlphaFoldDB" id="M5K299"/>
<protein>
    <recommendedName>
        <fullName evidence="3">DUF3489 domain-containing protein</fullName>
    </recommendedName>
</protein>
<dbReference type="Proteomes" id="UP000011971">
    <property type="component" value="Unassembled WGS sequence"/>
</dbReference>
<evidence type="ECO:0008006" key="3">
    <source>
        <dbReference type="Google" id="ProtNLM"/>
    </source>
</evidence>
<dbReference type="RefSeq" id="WP_006470398.1">
    <property type="nucleotide sequence ID" value="NZ_AOGE01000005.1"/>
</dbReference>
<organism evidence="1 2">
    <name type="scientific">Brucella intermedia M86</name>
    <dbReference type="NCBI Taxonomy" id="1234597"/>
    <lineage>
        <taxon>Bacteria</taxon>
        <taxon>Pseudomonadati</taxon>
        <taxon>Pseudomonadota</taxon>
        <taxon>Alphaproteobacteria</taxon>
        <taxon>Hyphomicrobiales</taxon>
        <taxon>Brucellaceae</taxon>
        <taxon>Brucella/Ochrobactrum group</taxon>
        <taxon>Brucella</taxon>
    </lineage>
</organism>
<dbReference type="OrthoDB" id="8476436at2"/>
<name>M5K299_9HYPH</name>
<accession>M5K299</accession>
<comment type="caution">
    <text evidence="1">The sequence shown here is derived from an EMBL/GenBank/DDBJ whole genome shotgun (WGS) entry which is preliminary data.</text>
</comment>
<dbReference type="PATRIC" id="fig|1234597.4.peg.283"/>
<dbReference type="EMBL" id="AOGE01000005">
    <property type="protein sequence ID" value="ELT51004.1"/>
    <property type="molecule type" value="Genomic_DNA"/>
</dbReference>
<proteinExistence type="predicted"/>
<evidence type="ECO:0000313" key="1">
    <source>
        <dbReference type="EMBL" id="ELT51004.1"/>
    </source>
</evidence>
<dbReference type="InterPro" id="IPR021880">
    <property type="entry name" value="DUF3489"/>
</dbReference>